<dbReference type="Pfam" id="PF17963">
    <property type="entry name" value="Big_9"/>
    <property type="match status" value="1"/>
</dbReference>
<dbReference type="InterPro" id="IPR031325">
    <property type="entry name" value="RHS_repeat"/>
</dbReference>
<dbReference type="InterPro" id="IPR036465">
    <property type="entry name" value="vWFA_dom_sf"/>
</dbReference>
<dbReference type="NCBIfam" id="TIGR03696">
    <property type="entry name" value="Rhs_assc_core"/>
    <property type="match status" value="1"/>
</dbReference>
<dbReference type="InterPro" id="IPR013783">
    <property type="entry name" value="Ig-like_fold"/>
</dbReference>
<dbReference type="Gene3D" id="2.60.40.10">
    <property type="entry name" value="Immunoglobulins"/>
    <property type="match status" value="6"/>
</dbReference>
<evidence type="ECO:0000313" key="5">
    <source>
        <dbReference type="EMBL" id="BAY84562.1"/>
    </source>
</evidence>
<dbReference type="Gene3D" id="2.60.40.2030">
    <property type="match status" value="1"/>
</dbReference>
<dbReference type="InterPro" id="IPR022385">
    <property type="entry name" value="Rhs_assc_core"/>
</dbReference>
<dbReference type="Pfam" id="PF13448">
    <property type="entry name" value="DUF4114"/>
    <property type="match status" value="2"/>
</dbReference>
<feature type="domain" description="Cadherin" evidence="4">
    <location>
        <begin position="706"/>
        <end position="782"/>
    </location>
</feature>
<dbReference type="Pfam" id="PF03160">
    <property type="entry name" value="Calx-beta"/>
    <property type="match status" value="1"/>
</dbReference>
<dbReference type="Pfam" id="PF05593">
    <property type="entry name" value="RHS_repeat"/>
    <property type="match status" value="1"/>
</dbReference>
<dbReference type="PANTHER" id="PTHR32305:SF15">
    <property type="entry name" value="PROTEIN RHSA-RELATED"/>
    <property type="match status" value="1"/>
</dbReference>
<keyword evidence="3" id="KW-0106">Calcium</keyword>
<keyword evidence="2" id="KW-0677">Repeat</keyword>
<dbReference type="InterPro" id="IPR002126">
    <property type="entry name" value="Cadherin-like_dom"/>
</dbReference>
<sequence>MENFTSIPNNDLSNTTLNFSENILSNPLNTSDIFTIPGETGDLMTLNFEWIEGDAAFDNEVGVFVVDELGQVGGIAPGEEGYAQAAINDASSQIIFSNRQEVGAQRQLTFQAGDTLGFYLIQDDSTKDWLTSNSSNSISNDPIAFFSIDGANPDQFDHIQGQDLGDGVQQFRWEDSTFGGDKDFNDVVFNVSTVRPAVLVPGESGEIVPVTFNKVSQEASFRNEMGLFVVDDAQGRIGSILPGQPGYIEAALSDSRRDIIFARSQTSGTAKTIELPAKSYVGFYLIQNASTESFLNHNPRNELNKEPLAFFFFPQENPDGIDHLQSVAANSFGWEDLTNGGDKDFDDLVFEYTFDTPTSGGSDGDIQLSIDDVAIVEGDTNTTEAEFTVSLSAPSSKTVTVDFSTADDTAIGSVASMAIADADYQAVEGTITFNPGETTQTIFVPIIDDRLNEADETFFINLSNASNAIIADTEGKGTIIDNELPSISASLANDTGASDSDGITLDPTIDGQATGASSLQGNLNGNGFVDISDALNEDGSFTISLEQYEVLSNNSLPDGNYILELKASNDFGRESDVITVNFTLDRTPPPIDFDLAPQSDTGELGDGTTTERIVTLVGQTEPGIEMVSVETQQMVTADSQGNFSLTDVSMPIAGTAPFSLVTVDIAGNLGRVQKQFTRIGINAAPEIVSTPEAVFDTDGQDSYTYQIEAVDPDNDTLTYSLLNGLQGVEIDENGLLTFTPKGNLRASYELNIEVSDGRGGTDTQAFTVEINSVVIDNRPPTFTSTPIIESNLGTEYSYQPTATDPDGDTLTFSLIEGIPGLSIEAETGLLLWNPTVEQLGGNSVAIQVSDEEGLTDTQSFTISVQDIATNAAPFFISDPVTDFAVAVPNTATGDVNPELISLNLSDGEMATESVSIKLPDGGTSTGGQADIVFVVDESGSMSTEHEWLTNMVLELDAALQERGITDNRYSLIGYTDETRLLNLPTQNQVSVYGPGNQLIGSNVIDNPQLVFDLLADGTYSVTIGSAGTVVPFEYDLNAALIDIPAVALTNFNTPFTATVALQTEETFSFDASAGAQILFDDLSSSASNDISVRLVDPNGNNVFRNSRFNQNTRPYLLSNGGTYSLIINGGNAGGDFSFQLLEFNSAATKIALDTEITGTIATGLETKVFQFDATGGQQLYFNSAGNQDIRAAIYGADNQQLGSSFSLRDFTAIVPTDGTYTLILQSDSTNAVDYDFRLVTPEIEQTTLAIGDVATGTLAEAGEEDVYLVEGTAGQRIWFDGLKADSRSIVARLISPAGIQIFSNTRSDRDSGAIILPDSGTYSLVISGADETGDYSFQLLDLAKNTTNITSQVAAEASINVTFDSGSQTKLYEFNGTAGQQLAFDALSTSGSAIGNWRLHGPDNAIITQAGITRDFAASLPADGTYTLVLDGNSSSPFNLNFKVSEQIVEEVTINLGNTIIGDTISGTLTEVGEQDIYTFSANVGQRLLFDGLSSTTFKANIRLVSPTGVEVLRNTRSDSDSRPFILTESGEYSLIVSANDQADGYSFRLLDLDAGATSINLDTAVNGTILSGLGTKIYQFAGSAGQELFFNALSNTGSLSWTLLGPTNASLGSSFFSQNFSATLPADATYTLLIDSNSDTNVDFSFEIVTPQKETQSFNYNEVVTGTISEPGETDIYQFTGVAGQQIWFDGIESTDSDIEVALVSPSGDRIFQRLDINQDSSTLFTLAESGEYSLVINNDTVLSRSVTGNYSFQVLEITSNLTLPSDITGTFNRLDDWRVFQLEGIKGQQFTIKPNEGLFGTAAQISDSTSFLSTSQGGTEDGYLGIDTALGLPLRDGAATNIILVTDEDRDIVNPDLTFESIFNQLDAQDALLNTTINALFVDGNSNTALGVDSDGVAYIADGAGGFITSPGGTFDKEGPNADPFNPVNSTKADYVDLAFDSAGAAWDLNQLRAGGDTATSFTKAFVNVKAEEISEQLAIDILAADPNVTVENLTGALFGVNPGETASFDTKITGDGLARDFELFFVRPDTGFVLGSIPVSINQNYLYLAQAVDPDGDPITYSLLNAPTGASIDSATGRIDWTPPTTGKYPFEIAVADNRGAQTTQSFEVEVVAAGGDNTAPTITSTAPDTARVGSNLEYQVTATDAQSDPLTYFLAEAPEGVTIASDTGLVSWTPTEAQTGEQTITVKVVDGRGGSDTQSFVLTVDENQKPVFTSNPFLAGNPNQLYEYDVDASDPEGTAITYSLRNGFPDGMTIDPDTGVIQWTPTVEQQGQFPITVFARDAEGERAVQSFLLNVGNSGGGGTGGGTGGTDNEIPIVSLGFNSNVIEIGEDLNLQVRAVDDEGITSLELLVDGSPVTLNPGDISNGTVNQAVVNFDQAGLVDILAIANDADGNFGTQTLSVRVIDPSDTTAPITEIDLTQFQENGTLIDAPTDIIGTINDDNLEYYRLEIAPINLIDLNNLVADDSNYRVLAEGNANIENGVIGQVDPRFLANDSYHLRVVTQDFSGNMNIQGFGVSINGEIKPGRFTQEFVDLSIPVAGLPIEIKRVYDSLQSNQIGDFGYGWNLGVQDARITESVPITDPNGFDLFLSTPFQVGSTVTLTNPEGRRVTFTFQPEITGISLLGPIWSPRFVAESGVFDKLEVDDIGLSIKSDGTAGLFLFGFAYNPSEYRLTTKDGTTYNYDQFDGLIDITDRNGNTLTYTDSGIVSSTGESVEFRRDAQGRITKIIDTAGESIEYDYDTSGDLVSVTDRTDHTTELVYEQPQLPHYLTEVKDPLGRSGIRSEYNEQGQLVRIIDADGNALDLNFDNADSSQTVTDPLGNDTTFVFDERGNVVQEVDAEGGVTLNTYDSENNLTSVTDPRGNTTTFTYDDRGNILTETDALGNSNTFTYNDLSQVLTTTDAKGNVATNRYDSRGNLVERENAVGNVTTYSYDASGNLETVTDANNNETKYRYDSLGRLTEVEDAIGAIVRFTYDDTGNIKSFTTPLGNTTSFDYNAEGQLVKVTDAKGNITQIEYNAAGDRLTPTPKVYRTAIIDANGRRTEFVYNNRGLQTQIRYADGTVSQTVYDALDRVVKEIDQNGNLTEFEYDGVARLISVVDALGNKTQYGYDASGNQITQTDALGRTTEFEYDALNRLIETELPLGQTETFTYDVVDNLTSFTNFNGETITYEYDPNNLLSAVRLPDAADEIYTYTATGEISTITDARGTTQYEYDELDQLVRRTEPDGVAIAYTYDLDSNISTLTTPTGTVNYTYDELGLPETVTDRQNNITTYSYDLVGNLIETEFANGIIETRQYDLLNRPILIENTNSDNNIISSYEYTLDNVGNRLVLEENTGRRVEYSYDDLYRLTQESVTDATNGDETTNYVYDNVGNRQSLTSTTDGTTTYTYDDNDRLLTETNNGIVTNYSYDDAGNLITTATNGETQLTYTWNSKGELSKAVVNENGTEQTIEFQYNTDGIRVATTVDGETTNFLIDTTQQEFAQVIEEYSAGNTDVIYTHGLDLISQQRNGETSFYHADALGSTRIITDNAGDIANAYIYNPYGSISKQAEIVRNSYKYTGEQFDPELQSYYLRARYYDPSTGRFISRDPFEGIVERPLSLNKYTYTEGNPINAIDPSGEVALLSYPSLLTSRANQVAFGTIAGLQAFGASGLLFIGNVLEGANNGNSRSDDFLEVAFAETKEELKKIEKAVKRIAKAAPKPLGKAIKIGFKAGAFVGIQYIRSKIGLS</sequence>
<dbReference type="GO" id="GO:0016020">
    <property type="term" value="C:membrane"/>
    <property type="evidence" value="ECO:0007669"/>
    <property type="project" value="InterPro"/>
</dbReference>
<evidence type="ECO:0000259" key="4">
    <source>
        <dbReference type="PROSITE" id="PS50268"/>
    </source>
</evidence>
<dbReference type="InterPro" id="IPR056823">
    <property type="entry name" value="TEN-like_YD-shell"/>
</dbReference>
<evidence type="ECO:0000256" key="3">
    <source>
        <dbReference type="ARBA" id="ARBA00022837"/>
    </source>
</evidence>
<dbReference type="SMART" id="SM00736">
    <property type="entry name" value="CADG"/>
    <property type="match status" value="4"/>
</dbReference>
<dbReference type="InterPro" id="IPR006644">
    <property type="entry name" value="Cadg"/>
</dbReference>
<evidence type="ECO:0000256" key="2">
    <source>
        <dbReference type="ARBA" id="ARBA00022737"/>
    </source>
</evidence>
<dbReference type="Proteomes" id="UP000218418">
    <property type="component" value="Chromosome"/>
</dbReference>
<dbReference type="InterPro" id="IPR050708">
    <property type="entry name" value="T6SS_VgrG/RHS"/>
</dbReference>
<dbReference type="GO" id="GO:0007154">
    <property type="term" value="P:cell communication"/>
    <property type="evidence" value="ECO:0007669"/>
    <property type="project" value="InterPro"/>
</dbReference>
<protein>
    <submittedName>
        <fullName evidence="5">YD repeat protein</fullName>
    </submittedName>
</protein>
<accession>A0A1Z4LTJ0</accession>
<reference evidence="5 6" key="1">
    <citation type="submission" date="2017-06" db="EMBL/GenBank/DDBJ databases">
        <title>Genome sequencing of cyanobaciteial culture collection at National Institute for Environmental Studies (NIES).</title>
        <authorList>
            <person name="Hirose Y."/>
            <person name="Shimura Y."/>
            <person name="Fujisawa T."/>
            <person name="Nakamura Y."/>
            <person name="Kawachi M."/>
        </authorList>
    </citation>
    <scope>NUCLEOTIDE SEQUENCE [LARGE SCALE GENOMIC DNA]</scope>
    <source>
        <strain evidence="5 6">NIES-267</strain>
    </source>
</reference>
<dbReference type="NCBIfam" id="TIGR01643">
    <property type="entry name" value="YD_repeat_2x"/>
    <property type="match status" value="15"/>
</dbReference>
<evidence type="ECO:0000256" key="1">
    <source>
        <dbReference type="ARBA" id="ARBA00022729"/>
    </source>
</evidence>
<dbReference type="InterPro" id="IPR038081">
    <property type="entry name" value="CalX-like_sf"/>
</dbReference>
<dbReference type="GO" id="GO:0007156">
    <property type="term" value="P:homophilic cell adhesion via plasma membrane adhesion molecules"/>
    <property type="evidence" value="ECO:0007669"/>
    <property type="project" value="InterPro"/>
</dbReference>
<feature type="domain" description="Cadherin" evidence="4">
    <location>
        <begin position="2200"/>
        <end position="2321"/>
    </location>
</feature>
<feature type="domain" description="Cadherin" evidence="4">
    <location>
        <begin position="801"/>
        <end position="875"/>
    </location>
</feature>
<dbReference type="SMART" id="SM00237">
    <property type="entry name" value="Calx_beta"/>
    <property type="match status" value="1"/>
</dbReference>
<dbReference type="InterPro" id="IPR015919">
    <property type="entry name" value="Cadherin-like_sf"/>
</dbReference>
<dbReference type="Pfam" id="PF05345">
    <property type="entry name" value="He_PIG"/>
    <property type="match status" value="4"/>
</dbReference>
<keyword evidence="6" id="KW-1185">Reference proteome</keyword>
<dbReference type="SUPFAM" id="SSF141072">
    <property type="entry name" value="CalX-like"/>
    <property type="match status" value="1"/>
</dbReference>
<name>A0A1Z4LTJ0_9CYAN</name>
<dbReference type="EMBL" id="AP018227">
    <property type="protein sequence ID" value="BAY84562.1"/>
    <property type="molecule type" value="Genomic_DNA"/>
</dbReference>
<dbReference type="CDD" id="cd11304">
    <property type="entry name" value="Cadherin_repeat"/>
    <property type="match status" value="1"/>
</dbReference>
<dbReference type="InterPro" id="IPR025193">
    <property type="entry name" value="DUF4114"/>
</dbReference>
<proteinExistence type="predicted"/>
<dbReference type="OrthoDB" id="454702at2"/>
<evidence type="ECO:0000313" key="6">
    <source>
        <dbReference type="Proteomes" id="UP000218418"/>
    </source>
</evidence>
<dbReference type="Pfam" id="PF25023">
    <property type="entry name" value="TEN_YD-shell"/>
    <property type="match status" value="4"/>
</dbReference>
<dbReference type="PANTHER" id="PTHR32305">
    <property type="match status" value="1"/>
</dbReference>
<dbReference type="InterPro" id="IPR003644">
    <property type="entry name" value="Calx_beta"/>
</dbReference>
<dbReference type="Gene3D" id="2.60.120.380">
    <property type="match status" value="6"/>
</dbReference>
<dbReference type="SUPFAM" id="SSF53300">
    <property type="entry name" value="vWA-like"/>
    <property type="match status" value="1"/>
</dbReference>
<keyword evidence="1" id="KW-0732">Signal</keyword>
<dbReference type="SUPFAM" id="SSF49313">
    <property type="entry name" value="Cadherin-like"/>
    <property type="match status" value="5"/>
</dbReference>
<dbReference type="GO" id="GO:0005509">
    <property type="term" value="F:calcium ion binding"/>
    <property type="evidence" value="ECO:0007669"/>
    <property type="project" value="InterPro"/>
</dbReference>
<gene>
    <name evidence="5" type="ORF">NIES267_40580</name>
</gene>
<dbReference type="InterPro" id="IPR006530">
    <property type="entry name" value="YD"/>
</dbReference>
<dbReference type="Gene3D" id="2.180.10.10">
    <property type="entry name" value="RHS repeat-associated core"/>
    <property type="match status" value="4"/>
</dbReference>
<organism evidence="5 6">
    <name type="scientific">Calothrix parasitica NIES-267</name>
    <dbReference type="NCBI Taxonomy" id="1973488"/>
    <lineage>
        <taxon>Bacteria</taxon>
        <taxon>Bacillati</taxon>
        <taxon>Cyanobacteriota</taxon>
        <taxon>Cyanophyceae</taxon>
        <taxon>Nostocales</taxon>
        <taxon>Calotrichaceae</taxon>
        <taxon>Calothrix</taxon>
    </lineage>
</organism>
<dbReference type="PROSITE" id="PS50268">
    <property type="entry name" value="CADHERIN_2"/>
    <property type="match status" value="3"/>
</dbReference>